<dbReference type="AlphaFoldDB" id="A0A0H4PVP8"/>
<keyword evidence="1" id="KW-0472">Membrane</keyword>
<evidence type="ECO:0000256" key="1">
    <source>
        <dbReference type="SAM" id="Phobius"/>
    </source>
</evidence>
<protein>
    <submittedName>
        <fullName evidence="2">Membrane protein</fullName>
    </submittedName>
</protein>
<feature type="transmembrane region" description="Helical" evidence="1">
    <location>
        <begin position="90"/>
        <end position="107"/>
    </location>
</feature>
<name>A0A0H4PVP8_9BACT</name>
<feature type="transmembrane region" description="Helical" evidence="1">
    <location>
        <begin position="33"/>
        <end position="55"/>
    </location>
</feature>
<dbReference type="PANTHER" id="PTHR36974">
    <property type="entry name" value="MEMBRANE PROTEIN-RELATED"/>
    <property type="match status" value="1"/>
</dbReference>
<sequence>MKPFILLIAVTILAIGYMKLVYGVYNFSLSARIGLSAMLLFTALGHFLFTEGMAMMIPDFLPFKKELVYFTGLIEIMAAIGLHVPQFRLVTAWLLILFFVLIIPANIKASMEQIDYQNATFEGNGLEYLWFRIPLQILFIGWVYFSSIRI</sequence>
<proteinExistence type="predicted"/>
<accession>A0A0H4PVP8</accession>
<dbReference type="PANTHER" id="PTHR36974:SF1">
    <property type="entry name" value="DOXX FAMILY MEMBRANE PROTEIN"/>
    <property type="match status" value="1"/>
</dbReference>
<keyword evidence="1" id="KW-1133">Transmembrane helix</keyword>
<reference evidence="2 3" key="1">
    <citation type="submission" date="2015-07" db="EMBL/GenBank/DDBJ databases">
        <authorList>
            <person name="Kim K.M."/>
        </authorList>
    </citation>
    <scope>NUCLEOTIDE SEQUENCE [LARGE SCALE GENOMIC DNA]</scope>
    <source>
        <strain evidence="2 3">KCTC 12363</strain>
    </source>
</reference>
<dbReference type="EMBL" id="CP012040">
    <property type="protein sequence ID" value="AKP52457.1"/>
    <property type="molecule type" value="Genomic_DNA"/>
</dbReference>
<evidence type="ECO:0000313" key="3">
    <source>
        <dbReference type="Proteomes" id="UP000036520"/>
    </source>
</evidence>
<dbReference type="Proteomes" id="UP000036520">
    <property type="component" value="Chromosome"/>
</dbReference>
<keyword evidence="3" id="KW-1185">Reference proteome</keyword>
<gene>
    <name evidence="2" type="ORF">CA2015_3055</name>
</gene>
<evidence type="ECO:0000313" key="2">
    <source>
        <dbReference type="EMBL" id="AKP52457.1"/>
    </source>
</evidence>
<feature type="transmembrane region" description="Helical" evidence="1">
    <location>
        <begin position="128"/>
        <end position="145"/>
    </location>
</feature>
<dbReference type="OrthoDB" id="673526at2"/>
<dbReference type="KEGG" id="camu:CA2015_3055"/>
<dbReference type="RefSeq" id="WP_048642672.1">
    <property type="nucleotide sequence ID" value="NZ_CP012040.1"/>
</dbReference>
<organism evidence="2 3">
    <name type="scientific">Cyclobacterium amurskyense</name>
    <dbReference type="NCBI Taxonomy" id="320787"/>
    <lineage>
        <taxon>Bacteria</taxon>
        <taxon>Pseudomonadati</taxon>
        <taxon>Bacteroidota</taxon>
        <taxon>Cytophagia</taxon>
        <taxon>Cytophagales</taxon>
        <taxon>Cyclobacteriaceae</taxon>
        <taxon>Cyclobacterium</taxon>
    </lineage>
</organism>
<feature type="transmembrane region" description="Helical" evidence="1">
    <location>
        <begin position="67"/>
        <end position="84"/>
    </location>
</feature>
<keyword evidence="1" id="KW-0812">Transmembrane</keyword>